<dbReference type="SUPFAM" id="SSF54897">
    <property type="entry name" value="Protease propeptides/inhibitors"/>
    <property type="match status" value="1"/>
</dbReference>
<dbReference type="PANTHER" id="PTHR28288:SF2">
    <property type="entry name" value="PROTEASE B INHIBITOR 2"/>
    <property type="match status" value="1"/>
</dbReference>
<dbReference type="InterPro" id="IPR037045">
    <property type="entry name" value="S8pro/Inhibitor_I9_sf"/>
</dbReference>
<dbReference type="OrthoDB" id="5518345at2759"/>
<evidence type="ECO:0000313" key="8">
    <source>
        <dbReference type="Proteomes" id="UP000398389"/>
    </source>
</evidence>
<dbReference type="EMBL" id="CABVLU010000003">
    <property type="protein sequence ID" value="VVT55813.1"/>
    <property type="molecule type" value="Genomic_DNA"/>
</dbReference>
<dbReference type="AlphaFoldDB" id="A0A5E8BWH8"/>
<dbReference type="FunFam" id="3.30.70.80:FF:000005">
    <property type="entry name" value="Proteinase inhibitor I2B"/>
    <property type="match status" value="1"/>
</dbReference>
<evidence type="ECO:0000256" key="4">
    <source>
        <dbReference type="ARBA" id="ARBA00054668"/>
    </source>
</evidence>
<keyword evidence="2" id="KW-0722">Serine protease inhibitor</keyword>
<dbReference type="Proteomes" id="UP000398389">
    <property type="component" value="Unassembled WGS sequence"/>
</dbReference>
<feature type="domain" description="Inhibitor I9" evidence="6">
    <location>
        <begin position="4"/>
        <end position="71"/>
    </location>
</feature>
<evidence type="ECO:0000256" key="1">
    <source>
        <dbReference type="ARBA" id="ARBA00022690"/>
    </source>
</evidence>
<comment type="subunit">
    <text evidence="5">Part of the heterodimeric LMA1 complex together with the thioredoxin II/TRX2. LMA1 binds to the ATPase SEC18.</text>
</comment>
<evidence type="ECO:0000259" key="6">
    <source>
        <dbReference type="Pfam" id="PF05922"/>
    </source>
</evidence>
<dbReference type="GeneID" id="43583566"/>
<keyword evidence="8" id="KW-1185">Reference proteome</keyword>
<comment type="similarity">
    <text evidence="3">Belongs to the protease inhibitor I9 family.</text>
</comment>
<sequence>MSKNYIVQFKENTPEDVVAKIKSDVAAAGGSIKHEYTLIPGFSCSLPDDHVSVLSAHPNIANVEPDQEVSISA</sequence>
<reference evidence="7 8" key="1">
    <citation type="submission" date="2019-09" db="EMBL/GenBank/DDBJ databases">
        <authorList>
            <person name="Brejova B."/>
        </authorList>
    </citation>
    <scope>NUCLEOTIDE SEQUENCE [LARGE SCALE GENOMIC DNA]</scope>
</reference>
<evidence type="ECO:0000256" key="3">
    <source>
        <dbReference type="ARBA" id="ARBA00038069"/>
    </source>
</evidence>
<accession>A0A5E8BWH8</accession>
<dbReference type="Pfam" id="PF05922">
    <property type="entry name" value="Inhibitor_I9"/>
    <property type="match status" value="1"/>
</dbReference>
<dbReference type="PANTHER" id="PTHR28288">
    <property type="entry name" value="PROTEASE B INHIBITOR 2"/>
    <property type="match status" value="1"/>
</dbReference>
<dbReference type="InterPro" id="IPR052471">
    <property type="entry name" value="PBI_I9"/>
</dbReference>
<dbReference type="RefSeq" id="XP_031855357.1">
    <property type="nucleotide sequence ID" value="XM_031999466.1"/>
</dbReference>
<protein>
    <recommendedName>
        <fullName evidence="6">Inhibitor I9 domain-containing protein</fullName>
    </recommendedName>
</protein>
<comment type="function">
    <text evidence="4">Cytosolic inhibitor of vacuolar proteinase B (yscB), probably regulating protease B activity during limited proteolysis. PBI2 is a component of the LMA1 complex, which is involved in the facilitation of vesicle fusion such as homotypic vacuole and ER-derived COPII vesicle fusion with the Golgi.</text>
</comment>
<gene>
    <name evidence="7" type="ORF">SAPINGB_P004751</name>
</gene>
<evidence type="ECO:0000256" key="2">
    <source>
        <dbReference type="ARBA" id="ARBA00022900"/>
    </source>
</evidence>
<dbReference type="Gene3D" id="3.30.70.80">
    <property type="entry name" value="Peptidase S8 propeptide/proteinase inhibitor I9"/>
    <property type="match status" value="1"/>
</dbReference>
<name>A0A5E8BWH8_9ASCO</name>
<organism evidence="7 8">
    <name type="scientific">Magnusiomyces paraingens</name>
    <dbReference type="NCBI Taxonomy" id="2606893"/>
    <lineage>
        <taxon>Eukaryota</taxon>
        <taxon>Fungi</taxon>
        <taxon>Dikarya</taxon>
        <taxon>Ascomycota</taxon>
        <taxon>Saccharomycotina</taxon>
        <taxon>Dipodascomycetes</taxon>
        <taxon>Dipodascales</taxon>
        <taxon>Dipodascaceae</taxon>
        <taxon>Magnusiomyces</taxon>
    </lineage>
</organism>
<dbReference type="GO" id="GO:0004867">
    <property type="term" value="F:serine-type endopeptidase inhibitor activity"/>
    <property type="evidence" value="ECO:0007669"/>
    <property type="project" value="UniProtKB-KW"/>
</dbReference>
<evidence type="ECO:0000256" key="5">
    <source>
        <dbReference type="ARBA" id="ARBA00062658"/>
    </source>
</evidence>
<proteinExistence type="inferred from homology"/>
<dbReference type="GO" id="GO:0042144">
    <property type="term" value="P:vacuole fusion, non-autophagic"/>
    <property type="evidence" value="ECO:0007669"/>
    <property type="project" value="TreeGrafter"/>
</dbReference>
<evidence type="ECO:0000313" key="7">
    <source>
        <dbReference type="EMBL" id="VVT55813.1"/>
    </source>
</evidence>
<dbReference type="InterPro" id="IPR010259">
    <property type="entry name" value="S8pro/Inhibitor_I9"/>
</dbReference>
<keyword evidence="1" id="KW-0646">Protease inhibitor</keyword>